<protein>
    <submittedName>
        <fullName evidence="1">Uncharacterized protein</fullName>
    </submittedName>
</protein>
<proteinExistence type="predicted"/>
<accession>A0AA87ZWA0</accession>
<comment type="caution">
    <text evidence="1">The sequence shown here is derived from an EMBL/GenBank/DDBJ whole genome shotgun (WGS) entry which is preliminary data.</text>
</comment>
<gene>
    <name evidence="1" type="ORF">TIFTF001_014158</name>
</gene>
<name>A0AA87ZWA0_FICCA</name>
<dbReference type="EMBL" id="BTGU01000019">
    <property type="protein sequence ID" value="GMN44954.1"/>
    <property type="molecule type" value="Genomic_DNA"/>
</dbReference>
<dbReference type="Proteomes" id="UP001187192">
    <property type="component" value="Unassembled WGS sequence"/>
</dbReference>
<organism evidence="1 2">
    <name type="scientific">Ficus carica</name>
    <name type="common">Common fig</name>
    <dbReference type="NCBI Taxonomy" id="3494"/>
    <lineage>
        <taxon>Eukaryota</taxon>
        <taxon>Viridiplantae</taxon>
        <taxon>Streptophyta</taxon>
        <taxon>Embryophyta</taxon>
        <taxon>Tracheophyta</taxon>
        <taxon>Spermatophyta</taxon>
        <taxon>Magnoliopsida</taxon>
        <taxon>eudicotyledons</taxon>
        <taxon>Gunneridae</taxon>
        <taxon>Pentapetalae</taxon>
        <taxon>rosids</taxon>
        <taxon>fabids</taxon>
        <taxon>Rosales</taxon>
        <taxon>Moraceae</taxon>
        <taxon>Ficeae</taxon>
        <taxon>Ficus</taxon>
    </lineage>
</organism>
<sequence length="44" mass="4819">MRGEGFGLCQRDGKRSYHTPFSRIVDTISEDRGCGGVAGDWDGE</sequence>
<keyword evidence="2" id="KW-1185">Reference proteome</keyword>
<evidence type="ECO:0000313" key="2">
    <source>
        <dbReference type="Proteomes" id="UP001187192"/>
    </source>
</evidence>
<reference evidence="1" key="1">
    <citation type="submission" date="2023-07" db="EMBL/GenBank/DDBJ databases">
        <title>draft genome sequence of fig (Ficus carica).</title>
        <authorList>
            <person name="Takahashi T."/>
            <person name="Nishimura K."/>
        </authorList>
    </citation>
    <scope>NUCLEOTIDE SEQUENCE</scope>
</reference>
<dbReference type="AlphaFoldDB" id="A0AA87ZWA0"/>
<evidence type="ECO:0000313" key="1">
    <source>
        <dbReference type="EMBL" id="GMN44954.1"/>
    </source>
</evidence>